<evidence type="ECO:0000313" key="4">
    <source>
        <dbReference type="EMBL" id="KAK2165708.1"/>
    </source>
</evidence>
<keyword evidence="2 3" id="KW-0808">Transferase</keyword>
<comment type="pathway">
    <text evidence="3">Protein modification; protein glycosylation.</text>
</comment>
<gene>
    <name evidence="4" type="ORF">LSH36_46g05001</name>
</gene>
<comment type="subcellular location">
    <subcellularLocation>
        <location evidence="3">Golgi apparatus</location>
        <location evidence="3">Golgi stack membrane</location>
        <topology evidence="3">Single-pass type II membrane protein</topology>
    </subcellularLocation>
</comment>
<evidence type="ECO:0000313" key="5">
    <source>
        <dbReference type="Proteomes" id="UP001208570"/>
    </source>
</evidence>
<comment type="similarity">
    <text evidence="3">Belongs to the glycosyltransferase 11 family.</text>
</comment>
<dbReference type="GO" id="GO:0032580">
    <property type="term" value="C:Golgi cisterna membrane"/>
    <property type="evidence" value="ECO:0007669"/>
    <property type="project" value="UniProtKB-SubCell"/>
</dbReference>
<dbReference type="GO" id="GO:0005975">
    <property type="term" value="P:carbohydrate metabolic process"/>
    <property type="evidence" value="ECO:0007669"/>
    <property type="project" value="InterPro"/>
</dbReference>
<evidence type="ECO:0000256" key="1">
    <source>
        <dbReference type="ARBA" id="ARBA00022676"/>
    </source>
</evidence>
<keyword evidence="3" id="KW-0735">Signal-anchor</keyword>
<evidence type="ECO:0000256" key="3">
    <source>
        <dbReference type="RuleBase" id="RU363129"/>
    </source>
</evidence>
<dbReference type="EC" id="2.4.1.-" evidence="3"/>
<dbReference type="InterPro" id="IPR002516">
    <property type="entry name" value="Glyco_trans_11"/>
</dbReference>
<keyword evidence="5" id="KW-1185">Reference proteome</keyword>
<dbReference type="PANTHER" id="PTHR11927:SF9">
    <property type="entry name" value="L-FUCOSYLTRANSFERASE"/>
    <property type="match status" value="1"/>
</dbReference>
<keyword evidence="1 3" id="KW-0328">Glycosyltransferase</keyword>
<keyword evidence="3" id="KW-0333">Golgi apparatus</keyword>
<dbReference type="Pfam" id="PF01531">
    <property type="entry name" value="Glyco_transf_11"/>
    <property type="match status" value="1"/>
</dbReference>
<dbReference type="PANTHER" id="PTHR11927">
    <property type="entry name" value="GALACTOSIDE 2-L-FUCOSYLTRANSFERASE"/>
    <property type="match status" value="1"/>
</dbReference>
<evidence type="ECO:0000256" key="2">
    <source>
        <dbReference type="ARBA" id="ARBA00022679"/>
    </source>
</evidence>
<protein>
    <recommendedName>
        <fullName evidence="3">L-Fucosyltransferase</fullName>
        <ecNumber evidence="3">2.4.1.-</ecNumber>
    </recommendedName>
</protein>
<keyword evidence="3" id="KW-0325">Glycoprotein</keyword>
<dbReference type="GO" id="GO:0008107">
    <property type="term" value="F:galactoside 2-alpha-L-fucosyltransferase activity"/>
    <property type="evidence" value="ECO:0007669"/>
    <property type="project" value="InterPro"/>
</dbReference>
<dbReference type="Proteomes" id="UP001208570">
    <property type="component" value="Unassembled WGS sequence"/>
</dbReference>
<accession>A0AAD9K667</accession>
<proteinExistence type="inferred from homology"/>
<organism evidence="4 5">
    <name type="scientific">Paralvinella palmiformis</name>
    <dbReference type="NCBI Taxonomy" id="53620"/>
    <lineage>
        <taxon>Eukaryota</taxon>
        <taxon>Metazoa</taxon>
        <taxon>Spiralia</taxon>
        <taxon>Lophotrochozoa</taxon>
        <taxon>Annelida</taxon>
        <taxon>Polychaeta</taxon>
        <taxon>Sedentaria</taxon>
        <taxon>Canalipalpata</taxon>
        <taxon>Terebellida</taxon>
        <taxon>Terebelliformia</taxon>
        <taxon>Alvinellidae</taxon>
        <taxon>Paralvinella</taxon>
    </lineage>
</organism>
<comment type="caution">
    <text evidence="4">The sequence shown here is derived from an EMBL/GenBank/DDBJ whole genome shotgun (WGS) entry which is preliminary data.</text>
</comment>
<dbReference type="EMBL" id="JAODUP010000046">
    <property type="protein sequence ID" value="KAK2165708.1"/>
    <property type="molecule type" value="Genomic_DNA"/>
</dbReference>
<dbReference type="AlphaFoldDB" id="A0AAD9K667"/>
<sequence length="204" mass="23781">MNDSKTEMVIFASPRDKLPALSIAVGAEYHQPAGQESLRKELTFNKDIITSARHFLEQIILKPNAITVAIHLRLKDKIYWQQAGLIFPPPGYFRKAMEYFLSRDNHVYFVVSSDGTNTESRNRLPSGFDYVFVHDKTPYMDLAILAICDHIIISRGTFSWWAGWLNRGITIYYKYNHLNYNESSSVLDSYMPKDKYNHWIPMRH</sequence>
<keyword evidence="3" id="KW-0812">Transmembrane</keyword>
<reference evidence="4" key="1">
    <citation type="journal article" date="2023" name="Mol. Biol. Evol.">
        <title>Third-Generation Sequencing Reveals the Adaptive Role of the Epigenome in Three Deep-Sea Polychaetes.</title>
        <authorList>
            <person name="Perez M."/>
            <person name="Aroh O."/>
            <person name="Sun Y."/>
            <person name="Lan Y."/>
            <person name="Juniper S.K."/>
            <person name="Young C.R."/>
            <person name="Angers B."/>
            <person name="Qian P.Y."/>
        </authorList>
    </citation>
    <scope>NUCLEOTIDE SEQUENCE</scope>
    <source>
        <strain evidence="4">P08H-3</strain>
    </source>
</reference>
<name>A0AAD9K667_9ANNE</name>